<evidence type="ECO:0000256" key="1">
    <source>
        <dbReference type="SAM" id="Coils"/>
    </source>
</evidence>
<feature type="region of interest" description="Disordered" evidence="2">
    <location>
        <begin position="102"/>
        <end position="125"/>
    </location>
</feature>
<keyword evidence="4" id="KW-1185">Reference proteome</keyword>
<reference evidence="3 4" key="1">
    <citation type="journal article" date="2020" name="bioRxiv">
        <title>Whole genome comparisons of ergot fungi reveals the divergence and evolution of species within the genus Claviceps are the result of varying mechanisms driving genome evolution and host range expansion.</title>
        <authorList>
            <person name="Wyka S.A."/>
            <person name="Mondo S.J."/>
            <person name="Liu M."/>
            <person name="Dettman J."/>
            <person name="Nalam V."/>
            <person name="Broders K.D."/>
        </authorList>
    </citation>
    <scope>NUCLEOTIDE SEQUENCE [LARGE SCALE GENOMIC DNA]</scope>
    <source>
        <strain evidence="3 4">LM576</strain>
    </source>
</reference>
<dbReference type="EMBL" id="SRQM01000089">
    <property type="protein sequence ID" value="KAG6118993.1"/>
    <property type="molecule type" value="Genomic_DNA"/>
</dbReference>
<name>A0A9P7Q537_9HYPO</name>
<feature type="coiled-coil region" evidence="1">
    <location>
        <begin position="279"/>
        <end position="306"/>
    </location>
</feature>
<keyword evidence="1" id="KW-0175">Coiled coil</keyword>
<dbReference type="Proteomes" id="UP000732380">
    <property type="component" value="Unassembled WGS sequence"/>
</dbReference>
<evidence type="ECO:0000313" key="4">
    <source>
        <dbReference type="Proteomes" id="UP000732380"/>
    </source>
</evidence>
<evidence type="ECO:0008006" key="5">
    <source>
        <dbReference type="Google" id="ProtNLM"/>
    </source>
</evidence>
<proteinExistence type="predicted"/>
<feature type="compositionally biased region" description="Low complexity" evidence="2">
    <location>
        <begin position="221"/>
        <end position="242"/>
    </location>
</feature>
<gene>
    <name evidence="3" type="ORF">E4U13_008093</name>
</gene>
<protein>
    <recommendedName>
        <fullName evidence="5">RING-type domain-containing protein</fullName>
    </recommendedName>
</protein>
<evidence type="ECO:0000313" key="3">
    <source>
        <dbReference type="EMBL" id="KAG6118993.1"/>
    </source>
</evidence>
<dbReference type="AlphaFoldDB" id="A0A9P7Q537"/>
<feature type="region of interest" description="Disordered" evidence="2">
    <location>
        <begin position="221"/>
        <end position="243"/>
    </location>
</feature>
<sequence length="372" mass="42299">MPSALTCLQCRSKVCQLCRRDAHDIGSHCPEDEELLDALETSGRDSWRRCYRCCQLVALSDPTGVTGPVTCACKAQFCLSCGGVWDIHTGCPNHCPREQDTTLRREGKAQTPPQQGPAQRSMQHPEIQSLLQAQRKEMRRMLDFKKAALTSLEARQAAQETALTDQHIQDRDELVAKQARDASQLEDRQISDELELRNKLEQAEWSNTIRIKYMEAYCEAPSQSPSVSSSKSSTSSSSSLPPRVVTEKNLLDLGRQYSLREKVQREHESKIYMLRVRQSKKMEDLVQNHGAQLRELTERNREAREAFGERVRRERKTFDSVFGARQARLTARWALSIQIQCRELQGRDGLRYALVAPPSWRGVEALSEEAAL</sequence>
<comment type="caution">
    <text evidence="3">The sequence shown here is derived from an EMBL/GenBank/DDBJ whole genome shotgun (WGS) entry which is preliminary data.</text>
</comment>
<feature type="compositionally biased region" description="Polar residues" evidence="2">
    <location>
        <begin position="111"/>
        <end position="122"/>
    </location>
</feature>
<organism evidence="3 4">
    <name type="scientific">Claviceps humidiphila</name>
    <dbReference type="NCBI Taxonomy" id="1294629"/>
    <lineage>
        <taxon>Eukaryota</taxon>
        <taxon>Fungi</taxon>
        <taxon>Dikarya</taxon>
        <taxon>Ascomycota</taxon>
        <taxon>Pezizomycotina</taxon>
        <taxon>Sordariomycetes</taxon>
        <taxon>Hypocreomycetidae</taxon>
        <taxon>Hypocreales</taxon>
        <taxon>Clavicipitaceae</taxon>
        <taxon>Claviceps</taxon>
    </lineage>
</organism>
<accession>A0A9P7Q537</accession>
<evidence type="ECO:0000256" key="2">
    <source>
        <dbReference type="SAM" id="MobiDB-lite"/>
    </source>
</evidence>
<dbReference type="Gene3D" id="1.20.120.1750">
    <property type="match status" value="1"/>
</dbReference>
<dbReference type="SUPFAM" id="SSF57850">
    <property type="entry name" value="RING/U-box"/>
    <property type="match status" value="1"/>
</dbReference>